<dbReference type="GO" id="GO:0050821">
    <property type="term" value="P:protein stabilization"/>
    <property type="evidence" value="ECO:0007669"/>
    <property type="project" value="TreeGrafter"/>
</dbReference>
<dbReference type="GO" id="GO:0005829">
    <property type="term" value="C:cytosol"/>
    <property type="evidence" value="ECO:0007669"/>
    <property type="project" value="TreeGrafter"/>
</dbReference>
<dbReference type="PANTHER" id="PTHR35089:SF1">
    <property type="entry name" value="CHAPERONE PROTEIN SKP"/>
    <property type="match status" value="1"/>
</dbReference>
<reference evidence="4 5" key="1">
    <citation type="submission" date="2006-04" db="EMBL/GenBank/DDBJ databases">
        <authorList>
            <person name="Giovannoni S.J."/>
            <person name="Cho J.-C."/>
            <person name="Ferriera S."/>
            <person name="Johnson J."/>
            <person name="Kravitz S."/>
            <person name="Halpern A."/>
            <person name="Remington K."/>
            <person name="Beeson K."/>
            <person name="Tran B."/>
            <person name="Rogers Y.-H."/>
            <person name="Friedman R."/>
            <person name="Venter J.C."/>
        </authorList>
    </citation>
    <scope>NUCLEOTIDE SEQUENCE [LARGE SCALE GENOMIC DNA]</scope>
    <source>
        <strain evidence="4 5">HTCC1002</strain>
    </source>
</reference>
<evidence type="ECO:0000313" key="4">
    <source>
        <dbReference type="EMBL" id="EAS84420.1"/>
    </source>
</evidence>
<dbReference type="RefSeq" id="WP_006997007.1">
    <property type="nucleotide sequence ID" value="NZ_CH724130.1"/>
</dbReference>
<dbReference type="GO" id="GO:0051082">
    <property type="term" value="F:unfolded protein binding"/>
    <property type="evidence" value="ECO:0007669"/>
    <property type="project" value="InterPro"/>
</dbReference>
<dbReference type="PANTHER" id="PTHR35089">
    <property type="entry name" value="CHAPERONE PROTEIN SKP"/>
    <property type="match status" value="1"/>
</dbReference>
<accession>Q1V2V8</accession>
<dbReference type="Proteomes" id="UP000005306">
    <property type="component" value="Unassembled WGS sequence"/>
</dbReference>
<comment type="caution">
    <text evidence="4">The sequence shown here is derived from an EMBL/GenBank/DDBJ whole genome shotgun (WGS) entry which is preliminary data.</text>
</comment>
<proteinExistence type="inferred from homology"/>
<dbReference type="EMBL" id="AAPV01000001">
    <property type="protein sequence ID" value="EAS84420.1"/>
    <property type="molecule type" value="Genomic_DNA"/>
</dbReference>
<dbReference type="HOGENOM" id="CLU_1538631_0_0_5"/>
<evidence type="ECO:0000256" key="1">
    <source>
        <dbReference type="ARBA" id="ARBA00009091"/>
    </source>
</evidence>
<dbReference type="SMART" id="SM00935">
    <property type="entry name" value="OmpH"/>
    <property type="match status" value="1"/>
</dbReference>
<feature type="coiled-coil region" evidence="3">
    <location>
        <begin position="81"/>
        <end position="115"/>
    </location>
</feature>
<organism evidence="4 5">
    <name type="scientific">Pelagibacter ubique (strain HTCC1002)</name>
    <dbReference type="NCBI Taxonomy" id="314261"/>
    <lineage>
        <taxon>Bacteria</taxon>
        <taxon>Pseudomonadati</taxon>
        <taxon>Pseudomonadota</taxon>
        <taxon>Alphaproteobacteria</taxon>
        <taxon>Candidatus Pelagibacterales</taxon>
        <taxon>Candidatus Pelagibacteraceae</taxon>
        <taxon>Candidatus Pelagibacter</taxon>
    </lineage>
</organism>
<evidence type="ECO:0000256" key="2">
    <source>
        <dbReference type="ARBA" id="ARBA00022729"/>
    </source>
</evidence>
<dbReference type="InterPro" id="IPR024930">
    <property type="entry name" value="Skp_dom_sf"/>
</dbReference>
<dbReference type="AlphaFoldDB" id="Q1V2V8"/>
<dbReference type="Pfam" id="PF03938">
    <property type="entry name" value="OmpH"/>
    <property type="match status" value="1"/>
</dbReference>
<comment type="similarity">
    <text evidence="1">Belongs to the Skp family.</text>
</comment>
<dbReference type="SUPFAM" id="SSF111384">
    <property type="entry name" value="OmpH-like"/>
    <property type="match status" value="1"/>
</dbReference>
<protein>
    <submittedName>
        <fullName evidence="4">Outer membrane protein (OmpH-like)</fullName>
    </submittedName>
</protein>
<evidence type="ECO:0000256" key="3">
    <source>
        <dbReference type="SAM" id="Coils"/>
    </source>
</evidence>
<sequence>MKKLLASFLIIFLFSTNIVFSEQKIAFIDMDKVISTSKAGSSILKQLTDLNKKNLKFLNEEEKKFKEKETKLISQKNIISENDFKKKVNELKSEINNYNQNRNKMLADFNKLKIDNTNNLLKLINPILVKFSNDKEIAIILQKKDLVVAKTQLDITDEVIKIVNSEVKEFKINE</sequence>
<gene>
    <name evidence="4" type="ORF">PU1002_01846</name>
</gene>
<keyword evidence="3" id="KW-0175">Coiled coil</keyword>
<keyword evidence="2" id="KW-0732">Signal</keyword>
<evidence type="ECO:0000313" key="5">
    <source>
        <dbReference type="Proteomes" id="UP000005306"/>
    </source>
</evidence>
<dbReference type="Gene3D" id="3.30.910.20">
    <property type="entry name" value="Skp domain"/>
    <property type="match status" value="1"/>
</dbReference>
<name>Q1V2V8_PELU1</name>
<dbReference type="InterPro" id="IPR005632">
    <property type="entry name" value="Chaperone_Skp"/>
</dbReference>